<reference evidence="1" key="1">
    <citation type="submission" date="2012-05" db="EMBL/GenBank/DDBJ databases">
        <authorList>
            <person name="Krishnakumar V."/>
            <person name="Cheung F."/>
            <person name="Xiao Y."/>
            <person name="Chan A."/>
            <person name="Moskal W.A."/>
            <person name="Town C.D."/>
        </authorList>
    </citation>
    <scope>NUCLEOTIDE SEQUENCE</scope>
</reference>
<reference evidence="3" key="2">
    <citation type="journal article" date="2018" name="Nat. Plants">
        <title>Whole-genome landscape of Medicago truncatula symbiotic genes.</title>
        <authorList>
            <person name="Pecrix Y."/>
            <person name="Staton S.E."/>
            <person name="Sallet E."/>
            <person name="Lelandais-Briere C."/>
            <person name="Moreau S."/>
            <person name="Carrere S."/>
            <person name="Blein T."/>
            <person name="Jardinaud M.F."/>
            <person name="Latrasse D."/>
            <person name="Zouine M."/>
            <person name="Zahm M."/>
            <person name="Kreplak J."/>
            <person name="Mayjonade B."/>
            <person name="Satge C."/>
            <person name="Perez M."/>
            <person name="Cauet S."/>
            <person name="Marande W."/>
            <person name="Chantry-Darmon C."/>
            <person name="Lopez-Roques C."/>
            <person name="Bouchez O."/>
            <person name="Berard A."/>
            <person name="Debelle F."/>
            <person name="Munos S."/>
            <person name="Bendahmane A."/>
            <person name="Berges H."/>
            <person name="Niebel A."/>
            <person name="Buitink J."/>
            <person name="Frugier F."/>
            <person name="Benhamed M."/>
            <person name="Crespi M."/>
            <person name="Gouzy J."/>
            <person name="Gamas P."/>
        </authorList>
    </citation>
    <scope>NUCLEOTIDE SEQUENCE [LARGE SCALE GENOMIC DNA]</scope>
    <source>
        <strain evidence="3">cv. Jemalong A17</strain>
    </source>
</reference>
<dbReference type="AlphaFoldDB" id="I3SI09"/>
<name>I3SI09_MEDTR</name>
<organism evidence="1">
    <name type="scientific">Medicago truncatula</name>
    <name type="common">Barrel medic</name>
    <name type="synonym">Medicago tribuloides</name>
    <dbReference type="NCBI Taxonomy" id="3880"/>
    <lineage>
        <taxon>Eukaryota</taxon>
        <taxon>Viridiplantae</taxon>
        <taxon>Streptophyta</taxon>
        <taxon>Embryophyta</taxon>
        <taxon>Tracheophyta</taxon>
        <taxon>Spermatophyta</taxon>
        <taxon>Magnoliopsida</taxon>
        <taxon>eudicotyledons</taxon>
        <taxon>Gunneridae</taxon>
        <taxon>Pentapetalae</taxon>
        <taxon>rosids</taxon>
        <taxon>fabids</taxon>
        <taxon>Fabales</taxon>
        <taxon>Fabaceae</taxon>
        <taxon>Papilionoideae</taxon>
        <taxon>50 kb inversion clade</taxon>
        <taxon>NPAAA clade</taxon>
        <taxon>Hologalegina</taxon>
        <taxon>IRL clade</taxon>
        <taxon>Trifolieae</taxon>
        <taxon>Medicago</taxon>
    </lineage>
</organism>
<evidence type="ECO:0000313" key="3">
    <source>
        <dbReference type="Proteomes" id="UP000265566"/>
    </source>
</evidence>
<evidence type="ECO:0000313" key="1">
    <source>
        <dbReference type="EMBL" id="AFK39901.1"/>
    </source>
</evidence>
<dbReference type="Gramene" id="rna12753">
    <property type="protein sequence ID" value="RHN76429.1"/>
    <property type="gene ID" value="gene12753"/>
</dbReference>
<dbReference type="EMBL" id="BT140106">
    <property type="protein sequence ID" value="AFK39901.1"/>
    <property type="molecule type" value="mRNA"/>
</dbReference>
<dbReference type="Proteomes" id="UP000265566">
    <property type="component" value="Chromosome 2"/>
</dbReference>
<proteinExistence type="evidence at transcript level"/>
<protein>
    <submittedName>
        <fullName evidence="1">Uncharacterized protein</fullName>
    </submittedName>
</protein>
<gene>
    <name evidence="2" type="ORF">MtrunA17_Chr2g0332011</name>
</gene>
<accession>I3SI09</accession>
<dbReference type="EMBL" id="PSQE01000002">
    <property type="protein sequence ID" value="RHN76429.1"/>
    <property type="molecule type" value="Genomic_DNA"/>
</dbReference>
<reference evidence="2" key="3">
    <citation type="journal article" date="2018" name="Nat. Plants">
        <title>Whole-genome landscape of Medicago truncatula symbiotic genes.</title>
        <authorList>
            <person name="Pecrix Y."/>
            <person name="Gamas P."/>
            <person name="Carrere S."/>
        </authorList>
    </citation>
    <scope>NUCLEOTIDE SEQUENCE</scope>
    <source>
        <tissue evidence="2">Leaves</tissue>
    </source>
</reference>
<evidence type="ECO:0000313" key="2">
    <source>
        <dbReference type="EMBL" id="RHN76429.1"/>
    </source>
</evidence>
<sequence>MPSHVMIVYNLTLVTRLDVIVVINIKTFSIYKLCGNYLQWLNLD</sequence>